<dbReference type="InterPro" id="IPR050357">
    <property type="entry name" value="Arrestin_domain-protein"/>
</dbReference>
<evidence type="ECO:0000256" key="1">
    <source>
        <dbReference type="SAM" id="MobiDB-lite"/>
    </source>
</evidence>
<keyword evidence="4" id="KW-1185">Reference proteome</keyword>
<evidence type="ECO:0000313" key="3">
    <source>
        <dbReference type="EMBL" id="TWT94634.1"/>
    </source>
</evidence>
<feature type="region of interest" description="Disordered" evidence="1">
    <location>
        <begin position="335"/>
        <end position="355"/>
    </location>
</feature>
<gene>
    <name evidence="3" type="ORF">Pla52n_54550</name>
</gene>
<dbReference type="PANTHER" id="PTHR11188:SF17">
    <property type="entry name" value="FI21816P1"/>
    <property type="match status" value="1"/>
</dbReference>
<dbReference type="InterPro" id="IPR014752">
    <property type="entry name" value="Arrestin-like_C"/>
</dbReference>
<dbReference type="Pfam" id="PF07070">
    <property type="entry name" value="Spo0M"/>
    <property type="match status" value="1"/>
</dbReference>
<dbReference type="PANTHER" id="PTHR11188">
    <property type="entry name" value="ARRESTIN DOMAIN CONTAINING PROTEIN"/>
    <property type="match status" value="1"/>
</dbReference>
<evidence type="ECO:0000256" key="2">
    <source>
        <dbReference type="SAM" id="Phobius"/>
    </source>
</evidence>
<dbReference type="RefSeq" id="WP_146522456.1">
    <property type="nucleotide sequence ID" value="NZ_CP151726.1"/>
</dbReference>
<dbReference type="EMBL" id="SJPN01000007">
    <property type="protein sequence ID" value="TWT94634.1"/>
    <property type="molecule type" value="Genomic_DNA"/>
</dbReference>
<evidence type="ECO:0008006" key="5">
    <source>
        <dbReference type="Google" id="ProtNLM"/>
    </source>
</evidence>
<dbReference type="Proteomes" id="UP000320176">
    <property type="component" value="Unassembled WGS sequence"/>
</dbReference>
<dbReference type="OrthoDB" id="263784at2"/>
<sequence length="475" mass="52109">MAKCDLSITLDEPSGVYPGGGKITGTVKVHADADVKCKGLDVQSVWKTHGRGNVASGTVETVTLFTGQWTAGQSEEYRFELPIAEWPPSYHGNYLNIDHYIEARAKIPWAFDPKASVEFLMQPTCGPEIADAQASVSAKMGMIGWIFTSMIVFMVFGAILAGCAGFFVAGAQNPFIFFIVGGIVTFIGGFIAMKYYLPKFLLGEVHCELKSIRVSPGEQVNGELKLQPRKNVPINGVTMKFVGKEVCISGSGSNRTTHSNTFYETETVLEPAGVLKPGVAKHFPLSVPLPGDVPYSIDLNDNDIKWSVEVRVDIPRWPDWSKSFDITVVPSGKQAVATTPTRTETTVSPPADDESGLTFAETASHIWSSKDDKEQVEMLVDAVNGLNFDIEAFVERRLLYSGEDDPHVYKDGYAVWARYTDPPLPMVLYVPHDLADEFEQAGRDVWSGRGTVVGWDSRHRRLQVKLLSSTSAFPG</sequence>
<keyword evidence="2" id="KW-0472">Membrane</keyword>
<keyword evidence="2" id="KW-0812">Transmembrane</keyword>
<organism evidence="3 4">
    <name type="scientific">Stieleria varia</name>
    <dbReference type="NCBI Taxonomy" id="2528005"/>
    <lineage>
        <taxon>Bacteria</taxon>
        <taxon>Pseudomonadati</taxon>
        <taxon>Planctomycetota</taxon>
        <taxon>Planctomycetia</taxon>
        <taxon>Pirellulales</taxon>
        <taxon>Pirellulaceae</taxon>
        <taxon>Stieleria</taxon>
    </lineage>
</organism>
<reference evidence="3 4" key="1">
    <citation type="submission" date="2019-02" db="EMBL/GenBank/DDBJ databases">
        <title>Deep-cultivation of Planctomycetes and their phenomic and genomic characterization uncovers novel biology.</title>
        <authorList>
            <person name="Wiegand S."/>
            <person name="Jogler M."/>
            <person name="Boedeker C."/>
            <person name="Pinto D."/>
            <person name="Vollmers J."/>
            <person name="Rivas-Marin E."/>
            <person name="Kohn T."/>
            <person name="Peeters S.H."/>
            <person name="Heuer A."/>
            <person name="Rast P."/>
            <person name="Oberbeckmann S."/>
            <person name="Bunk B."/>
            <person name="Jeske O."/>
            <person name="Meyerdierks A."/>
            <person name="Storesund J.E."/>
            <person name="Kallscheuer N."/>
            <person name="Luecker S."/>
            <person name="Lage O.M."/>
            <person name="Pohl T."/>
            <person name="Merkel B.J."/>
            <person name="Hornburger P."/>
            <person name="Mueller R.-W."/>
            <person name="Bruemmer F."/>
            <person name="Labrenz M."/>
            <person name="Spormann A.M."/>
            <person name="Op Den Camp H."/>
            <person name="Overmann J."/>
            <person name="Amann R."/>
            <person name="Jetten M.S.M."/>
            <person name="Mascher T."/>
            <person name="Medema M.H."/>
            <person name="Devos D.P."/>
            <person name="Kaster A.-K."/>
            <person name="Ovreas L."/>
            <person name="Rohde M."/>
            <person name="Galperin M.Y."/>
            <person name="Jogler C."/>
        </authorList>
    </citation>
    <scope>NUCLEOTIDE SEQUENCE [LARGE SCALE GENOMIC DNA]</scope>
    <source>
        <strain evidence="3 4">Pla52n</strain>
    </source>
</reference>
<dbReference type="GO" id="GO:0005737">
    <property type="term" value="C:cytoplasm"/>
    <property type="evidence" value="ECO:0007669"/>
    <property type="project" value="TreeGrafter"/>
</dbReference>
<dbReference type="InterPro" id="IPR009776">
    <property type="entry name" value="Spore_0_M"/>
</dbReference>
<feature type="transmembrane region" description="Helical" evidence="2">
    <location>
        <begin position="175"/>
        <end position="197"/>
    </location>
</feature>
<comment type="caution">
    <text evidence="3">The sequence shown here is derived from an EMBL/GenBank/DDBJ whole genome shotgun (WGS) entry which is preliminary data.</text>
</comment>
<dbReference type="SUPFAM" id="SSF81296">
    <property type="entry name" value="E set domains"/>
    <property type="match status" value="2"/>
</dbReference>
<proteinExistence type="predicted"/>
<dbReference type="Gene3D" id="2.60.40.640">
    <property type="match status" value="2"/>
</dbReference>
<keyword evidence="2" id="KW-1133">Transmembrane helix</keyword>
<name>A0A5C6A404_9BACT</name>
<protein>
    <recommendedName>
        <fullName evidence="5">Arrestin-like N-terminal domain-containing protein</fullName>
    </recommendedName>
</protein>
<dbReference type="InterPro" id="IPR014756">
    <property type="entry name" value="Ig_E-set"/>
</dbReference>
<dbReference type="GO" id="GO:0015031">
    <property type="term" value="P:protein transport"/>
    <property type="evidence" value="ECO:0007669"/>
    <property type="project" value="TreeGrafter"/>
</dbReference>
<accession>A0A5C6A404</accession>
<dbReference type="AlphaFoldDB" id="A0A5C6A404"/>
<feature type="transmembrane region" description="Helical" evidence="2">
    <location>
        <begin position="143"/>
        <end position="169"/>
    </location>
</feature>
<evidence type="ECO:0000313" key="4">
    <source>
        <dbReference type="Proteomes" id="UP000320176"/>
    </source>
</evidence>